<dbReference type="Proteomes" id="UP001465755">
    <property type="component" value="Unassembled WGS sequence"/>
</dbReference>
<dbReference type="AlphaFoldDB" id="A0AAW1NMA6"/>
<dbReference type="EMBL" id="JALJOQ010000202">
    <property type="protein sequence ID" value="KAK9789770.1"/>
    <property type="molecule type" value="Genomic_DNA"/>
</dbReference>
<comment type="caution">
    <text evidence="2">The sequence shown here is derived from an EMBL/GenBank/DDBJ whole genome shotgun (WGS) entry which is preliminary data.</text>
</comment>
<evidence type="ECO:0000313" key="2">
    <source>
        <dbReference type="EMBL" id="KAK9789770.1"/>
    </source>
</evidence>
<reference evidence="2 3" key="1">
    <citation type="journal article" date="2024" name="Nat. Commun.">
        <title>Phylogenomics reveals the evolutionary origins of lichenization in chlorophyte algae.</title>
        <authorList>
            <person name="Puginier C."/>
            <person name="Libourel C."/>
            <person name="Otte J."/>
            <person name="Skaloud P."/>
            <person name="Haon M."/>
            <person name="Grisel S."/>
            <person name="Petersen M."/>
            <person name="Berrin J.G."/>
            <person name="Delaux P.M."/>
            <person name="Dal Grande F."/>
            <person name="Keller J."/>
        </authorList>
    </citation>
    <scope>NUCLEOTIDE SEQUENCE [LARGE SCALE GENOMIC DNA]</scope>
    <source>
        <strain evidence="2 3">SAG 2036</strain>
    </source>
</reference>
<evidence type="ECO:0000313" key="3">
    <source>
        <dbReference type="Proteomes" id="UP001465755"/>
    </source>
</evidence>
<name>A0AAW1NMA6_9CHLO</name>
<proteinExistence type="predicted"/>
<keyword evidence="3" id="KW-1185">Reference proteome</keyword>
<feature type="compositionally biased region" description="Polar residues" evidence="1">
    <location>
        <begin position="1"/>
        <end position="20"/>
    </location>
</feature>
<gene>
    <name evidence="2" type="ORF">WJX73_008560</name>
</gene>
<protein>
    <submittedName>
        <fullName evidence="2">Uncharacterized protein</fullName>
    </submittedName>
</protein>
<accession>A0AAW1NMA6</accession>
<organism evidence="2 3">
    <name type="scientific">Symbiochloris irregularis</name>
    <dbReference type="NCBI Taxonomy" id="706552"/>
    <lineage>
        <taxon>Eukaryota</taxon>
        <taxon>Viridiplantae</taxon>
        <taxon>Chlorophyta</taxon>
        <taxon>core chlorophytes</taxon>
        <taxon>Trebouxiophyceae</taxon>
        <taxon>Trebouxiales</taxon>
        <taxon>Trebouxiaceae</taxon>
        <taxon>Symbiochloris</taxon>
    </lineage>
</organism>
<sequence>MQRQLSVSAQSRKNQFASGQGQDGEGTAPQRRGLYCRDVHGPRLGQHRRPSGNCIIRARTRQALVNALESASFIQSSAEQAYLEHEPHLRGHKEEYIRRYQQLALQELQQALRGWDEHEVQRGHDVIEKCKQGSSESSQVMILIADSRLTRDKLESALRTSDERIRLKETGQLHAVNLEHCE</sequence>
<feature type="region of interest" description="Disordered" evidence="1">
    <location>
        <begin position="1"/>
        <end position="32"/>
    </location>
</feature>
<evidence type="ECO:0000256" key="1">
    <source>
        <dbReference type="SAM" id="MobiDB-lite"/>
    </source>
</evidence>